<protein>
    <submittedName>
        <fullName evidence="2">Outer membrane protein expression inhibitor</fullName>
    </submittedName>
</protein>
<dbReference type="PANTHER" id="PTHR15032">
    <property type="entry name" value="N-ACYL-PHOSPHATIDYLETHANOLAMINE-HYDROLYZING PHOSPHOLIPASE D"/>
    <property type="match status" value="1"/>
</dbReference>
<evidence type="ECO:0000313" key="2">
    <source>
        <dbReference type="EMBL" id="ABC25251.1"/>
    </source>
</evidence>
<dbReference type="PANTHER" id="PTHR15032:SF4">
    <property type="entry name" value="N-ACYL-PHOSPHATIDYLETHANOLAMINE-HYDROLYZING PHOSPHOLIPASE D"/>
    <property type="match status" value="1"/>
</dbReference>
<dbReference type="Pfam" id="PF12706">
    <property type="entry name" value="Lactamase_B_2"/>
    <property type="match status" value="1"/>
</dbReference>
<dbReference type="GO" id="GO:0070290">
    <property type="term" value="F:N-acylphosphatidylethanolamine-specific phospholipase D activity"/>
    <property type="evidence" value="ECO:0007669"/>
    <property type="project" value="InterPro"/>
</dbReference>
<dbReference type="InterPro" id="IPR036866">
    <property type="entry name" value="RibonucZ/Hydroxyglut_hydro"/>
</dbReference>
<dbReference type="GO" id="GO:0008270">
    <property type="term" value="F:zinc ion binding"/>
    <property type="evidence" value="ECO:0007669"/>
    <property type="project" value="InterPro"/>
</dbReference>
<accession>Q2PYH6</accession>
<dbReference type="SUPFAM" id="SSF56281">
    <property type="entry name" value="Metallo-hydrolase/oxidoreductase"/>
    <property type="match status" value="1"/>
</dbReference>
<dbReference type="PIRSF" id="PIRSF038896">
    <property type="entry name" value="NAPE-PLD"/>
    <property type="match status" value="1"/>
</dbReference>
<reference evidence="2" key="1">
    <citation type="journal article" date="2006" name="Appl. Environ. Microbiol.">
        <title>Comparative genomics of DNA fragments from six Antarctic marine planktonic bacteria.</title>
        <authorList>
            <person name="Grzymski J.J."/>
            <person name="Carter B.J."/>
            <person name="DeLong E.F."/>
            <person name="Feldman R.A."/>
            <person name="Ghadiri A."/>
            <person name="Murray A.E."/>
        </authorList>
    </citation>
    <scope>NUCLEOTIDE SEQUENCE</scope>
</reference>
<dbReference type="EMBL" id="DQ295237">
    <property type="protein sequence ID" value="ABC25251.1"/>
    <property type="molecule type" value="Genomic_DNA"/>
</dbReference>
<dbReference type="AlphaFoldDB" id="Q2PYH6"/>
<organism evidence="2">
    <name type="scientific">uncultured marine bacterium Ant4D3</name>
    <dbReference type="NCBI Taxonomy" id="360423"/>
    <lineage>
        <taxon>Bacteria</taxon>
        <taxon>environmental samples</taxon>
    </lineage>
</organism>
<dbReference type="InterPro" id="IPR024884">
    <property type="entry name" value="NAPE-PLD"/>
</dbReference>
<dbReference type="Gene3D" id="3.60.15.10">
    <property type="entry name" value="Ribonuclease Z/Hydroxyacylglutathione hydrolase-like"/>
    <property type="match status" value="1"/>
</dbReference>
<dbReference type="GO" id="GO:0005737">
    <property type="term" value="C:cytoplasm"/>
    <property type="evidence" value="ECO:0007669"/>
    <property type="project" value="TreeGrafter"/>
</dbReference>
<name>Q2PYH6_9BACT</name>
<proteinExistence type="predicted"/>
<dbReference type="InterPro" id="IPR001279">
    <property type="entry name" value="Metallo-B-lactamas"/>
</dbReference>
<evidence type="ECO:0000259" key="1">
    <source>
        <dbReference type="Pfam" id="PF12706"/>
    </source>
</evidence>
<sequence length="371" mass="41917">MLIFDAIKYLIYVLFILAFLIFIFMSASPAFGAPPNKDSRKIIESSKNFVAGKFVNLKSDYKNVTSRSGSSDKSATLMDWIFPPKDKNPTGPLPTAQFESDYLTEDTFVWLGHSTLLMNTGGLIVITDPVFNRASPVPIFGKPFAYKNPINIDDLPKVNVVIISHDHYDHLDSKAIKDLSNKVDHFFVPLGVKAHLKRWGVDASKVSELDWHDSEDYRNVRFTLTPAQHFSGRGLINGNSTLWGSWIVSSETLKAYFSGDGGYSETFKQIGDQYGPFDVAFIENGAYNKAWSKAHMFPHETAQASIDLKAKVLFPIHWSKFDLSIHAWDEPIIRITEEADKRGISIATPMIGEVFELTNLPDTRWWEELRN</sequence>
<feature type="domain" description="Metallo-beta-lactamase" evidence="1">
    <location>
        <begin position="125"/>
        <end position="318"/>
    </location>
</feature>